<keyword evidence="3" id="KW-1185">Reference proteome</keyword>
<organism evidence="2 3">
    <name type="scientific">Sulfurihydrogenibium yellowstonense SS-5</name>
    <dbReference type="NCBI Taxonomy" id="432331"/>
    <lineage>
        <taxon>Bacteria</taxon>
        <taxon>Pseudomonadati</taxon>
        <taxon>Aquificota</taxon>
        <taxon>Aquificia</taxon>
        <taxon>Aquificales</taxon>
        <taxon>Hydrogenothermaceae</taxon>
        <taxon>Sulfurihydrogenibium</taxon>
    </lineage>
</organism>
<dbReference type="AlphaFoldDB" id="C4FKP1"/>
<evidence type="ECO:0000256" key="1">
    <source>
        <dbReference type="SAM" id="Phobius"/>
    </source>
</evidence>
<dbReference type="Proteomes" id="UP000005540">
    <property type="component" value="Unassembled WGS sequence"/>
</dbReference>
<keyword evidence="1" id="KW-0812">Transmembrane</keyword>
<evidence type="ECO:0000313" key="2">
    <source>
        <dbReference type="EMBL" id="EEP60353.1"/>
    </source>
</evidence>
<keyword evidence="1" id="KW-0472">Membrane</keyword>
<comment type="caution">
    <text evidence="2">The sequence shown here is derived from an EMBL/GenBank/DDBJ whole genome shotgun (WGS) entry which is preliminary data.</text>
</comment>
<keyword evidence="1" id="KW-1133">Transmembrane helix</keyword>
<protein>
    <submittedName>
        <fullName evidence="2">Uncharacterized protein</fullName>
    </submittedName>
</protein>
<dbReference type="EMBL" id="ABZS01000108">
    <property type="protein sequence ID" value="EEP60353.1"/>
    <property type="molecule type" value="Genomic_DNA"/>
</dbReference>
<evidence type="ECO:0000313" key="3">
    <source>
        <dbReference type="Proteomes" id="UP000005540"/>
    </source>
</evidence>
<sequence>MDEKRTKIILSLLLFAFLIAGFRILQLKLFQREE</sequence>
<accession>C4FKP1</accession>
<feature type="transmembrane region" description="Helical" evidence="1">
    <location>
        <begin position="6"/>
        <end position="25"/>
    </location>
</feature>
<name>C4FKP1_9AQUI</name>
<proteinExistence type="predicted"/>
<reference evidence="2 3" key="1">
    <citation type="submission" date="2009-04" db="EMBL/GenBank/DDBJ databases">
        <authorList>
            <person name="Reysenbach A.-L."/>
            <person name="Heidelberg J.F."/>
            <person name="Nelson W.C."/>
        </authorList>
    </citation>
    <scope>NUCLEOTIDE SEQUENCE [LARGE SCALE GENOMIC DNA]</scope>
    <source>
        <strain evidence="2 3">SS-5</strain>
    </source>
</reference>
<gene>
    <name evidence="2" type="ORF">SULYE_1141</name>
</gene>
<feature type="non-terminal residue" evidence="2">
    <location>
        <position position="34"/>
    </location>
</feature>